<dbReference type="GO" id="GO:0016787">
    <property type="term" value="F:hydrolase activity"/>
    <property type="evidence" value="ECO:0007669"/>
    <property type="project" value="UniProtKB-KW"/>
</dbReference>
<dbReference type="PANTHER" id="PTHR20884">
    <property type="entry name" value="GDP-D-GLUCOSE PHOSPHORYLASE 1"/>
    <property type="match status" value="1"/>
</dbReference>
<comment type="subcellular location">
    <subcellularLocation>
        <location evidence="3">Cytoplasm</location>
    </subcellularLocation>
</comment>
<evidence type="ECO:0000256" key="8">
    <source>
        <dbReference type="ARBA" id="ARBA00022658"/>
    </source>
</evidence>
<accession>A0AAJ7DXJ1</accession>
<dbReference type="EC" id="2.7.7.78" evidence="5"/>
<dbReference type="RefSeq" id="XP_011500084.1">
    <property type="nucleotide sequence ID" value="XM_011501782.1"/>
</dbReference>
<evidence type="ECO:0000256" key="1">
    <source>
        <dbReference type="ARBA" id="ARBA00000063"/>
    </source>
</evidence>
<dbReference type="AlphaFoldDB" id="A0AAJ7DXJ1"/>
<dbReference type="GO" id="GO:0080048">
    <property type="term" value="F:GDP-D-glucose phosphorylase activity"/>
    <property type="evidence" value="ECO:0007669"/>
    <property type="project" value="UniProtKB-EC"/>
</dbReference>
<feature type="domain" description="GDPGP1-like N-terminal" evidence="14">
    <location>
        <begin position="28"/>
        <end position="184"/>
    </location>
</feature>
<evidence type="ECO:0000256" key="5">
    <source>
        <dbReference type="ARBA" id="ARBA00012507"/>
    </source>
</evidence>
<keyword evidence="8" id="KW-0344">Guanine-nucleotide releasing factor</keyword>
<dbReference type="Pfam" id="PF26217">
    <property type="entry name" value="GDPGP1_N"/>
    <property type="match status" value="1"/>
</dbReference>
<proteinExistence type="inferred from homology"/>
<comment type="catalytic activity">
    <reaction evidence="1">
        <text>GDP-alpha-D-glucose + phosphate = alpha-D-glucose 1-phosphate + GDP + H(+)</text>
        <dbReference type="Rhea" id="RHEA:30387"/>
        <dbReference type="ChEBI" id="CHEBI:15378"/>
        <dbReference type="ChEBI" id="CHEBI:43474"/>
        <dbReference type="ChEBI" id="CHEBI:58189"/>
        <dbReference type="ChEBI" id="CHEBI:58601"/>
        <dbReference type="ChEBI" id="CHEBI:62230"/>
        <dbReference type="EC" id="2.7.7.78"/>
    </reaction>
</comment>
<evidence type="ECO:0000313" key="16">
    <source>
        <dbReference type="RefSeq" id="XP_011500084.1"/>
    </source>
</evidence>
<evidence type="ECO:0000256" key="3">
    <source>
        <dbReference type="ARBA" id="ARBA00004496"/>
    </source>
</evidence>
<keyword evidence="7" id="KW-0963">Cytoplasm</keyword>
<protein>
    <recommendedName>
        <fullName evidence="6">GDP-D-glucose phosphorylase 1</fullName>
        <ecNumber evidence="5">2.7.7.78</ecNumber>
    </recommendedName>
</protein>
<dbReference type="GO" id="GO:0006006">
    <property type="term" value="P:glucose metabolic process"/>
    <property type="evidence" value="ECO:0007669"/>
    <property type="project" value="TreeGrafter"/>
</dbReference>
<evidence type="ECO:0000256" key="9">
    <source>
        <dbReference type="ARBA" id="ARBA00022679"/>
    </source>
</evidence>
<keyword evidence="9" id="KW-0808">Transferase</keyword>
<name>A0AAJ7DXJ1_9HYME</name>
<dbReference type="KEGG" id="csol:105363960"/>
<keyword evidence="12" id="KW-0378">Hydrolase</keyword>
<keyword evidence="11" id="KW-0547">Nucleotide-binding</keyword>
<sequence length="349" mass="40695">MAKSAVEFFSYTEKDFHFQVQCNNEDSNFDILLKRKWAKAEEDNLLRYSVKVQQTKVVEGKYGFYAQLNIERATLRRRPDDITSMIQPFDSEKFNFMKIPQNEILFNIGNCDENDIIAVNVSPILWGHSLFVSKCTSGLPQQATLHSFKKAIELVLLSNSENMRVLFNSLCANASVNHLHWHFYYLNHRMLLESISLEYFIGSVYILHDFPAKGFCIKFSSFDYQDINKYASYAYKIVSCLQENQIAHNIYITRSKTDKDKDIFDDIRIYIWARKPSYGIKNTNDFIIAACELFGHLPIRSQEAYESMHEQYISEYLNDNTNDAFLSAQKLIEEILSQNVENKNDLTLS</sequence>
<evidence type="ECO:0000256" key="11">
    <source>
        <dbReference type="ARBA" id="ARBA00022741"/>
    </source>
</evidence>
<evidence type="ECO:0000256" key="4">
    <source>
        <dbReference type="ARBA" id="ARBA00006451"/>
    </source>
</evidence>
<dbReference type="GeneID" id="105363960"/>
<evidence type="ECO:0000259" key="14">
    <source>
        <dbReference type="Pfam" id="PF26217"/>
    </source>
</evidence>
<comment type="similarity">
    <text evidence="4">Belongs to the GDPGP1 family.</text>
</comment>
<dbReference type="InterPro" id="IPR026506">
    <property type="entry name" value="GDPGP"/>
</dbReference>
<dbReference type="InterPro" id="IPR058865">
    <property type="entry name" value="GDPGP1_C"/>
</dbReference>
<organism evidence="15 16">
    <name type="scientific">Ceratosolen solmsi marchali</name>
    <dbReference type="NCBI Taxonomy" id="326594"/>
    <lineage>
        <taxon>Eukaryota</taxon>
        <taxon>Metazoa</taxon>
        <taxon>Ecdysozoa</taxon>
        <taxon>Arthropoda</taxon>
        <taxon>Hexapoda</taxon>
        <taxon>Insecta</taxon>
        <taxon>Pterygota</taxon>
        <taxon>Neoptera</taxon>
        <taxon>Endopterygota</taxon>
        <taxon>Hymenoptera</taxon>
        <taxon>Apocrita</taxon>
        <taxon>Proctotrupomorpha</taxon>
        <taxon>Chalcidoidea</taxon>
        <taxon>Agaonidae</taxon>
        <taxon>Agaoninae</taxon>
        <taxon>Ceratosolen</taxon>
    </lineage>
</organism>
<dbReference type="Proteomes" id="UP000695007">
    <property type="component" value="Unplaced"/>
</dbReference>
<dbReference type="GO" id="GO:0000166">
    <property type="term" value="F:nucleotide binding"/>
    <property type="evidence" value="ECO:0007669"/>
    <property type="project" value="UniProtKB-KW"/>
</dbReference>
<dbReference type="PANTHER" id="PTHR20884:SF8">
    <property type="entry name" value="GDP-D-GLUCOSE PHOSPHORYLASE 1"/>
    <property type="match status" value="1"/>
</dbReference>
<evidence type="ECO:0000256" key="7">
    <source>
        <dbReference type="ARBA" id="ARBA00022490"/>
    </source>
</evidence>
<dbReference type="Pfam" id="PF26216">
    <property type="entry name" value="GDPGP1_C"/>
    <property type="match status" value="1"/>
</dbReference>
<evidence type="ECO:0000256" key="6">
    <source>
        <dbReference type="ARBA" id="ARBA00018857"/>
    </source>
</evidence>
<reference evidence="16" key="1">
    <citation type="submission" date="2025-08" db="UniProtKB">
        <authorList>
            <consortium name="RefSeq"/>
        </authorList>
    </citation>
    <scope>IDENTIFICATION</scope>
</reference>
<evidence type="ECO:0000313" key="15">
    <source>
        <dbReference type="Proteomes" id="UP000695007"/>
    </source>
</evidence>
<keyword evidence="10" id="KW-0548">Nucleotidyltransferase</keyword>
<dbReference type="InterPro" id="IPR058866">
    <property type="entry name" value="GDPGP1_N"/>
</dbReference>
<evidence type="ECO:0000256" key="10">
    <source>
        <dbReference type="ARBA" id="ARBA00022695"/>
    </source>
</evidence>
<comment type="function">
    <text evidence="2">Specific and highly efficient GDP-D-glucose phosphorylase regulating the levels of GDP-D-glucose in cells.</text>
</comment>
<evidence type="ECO:0000259" key="13">
    <source>
        <dbReference type="Pfam" id="PF26216"/>
    </source>
</evidence>
<gene>
    <name evidence="16" type="primary">LOC105363960</name>
</gene>
<keyword evidence="15" id="KW-1185">Reference proteome</keyword>
<evidence type="ECO:0000256" key="12">
    <source>
        <dbReference type="ARBA" id="ARBA00022801"/>
    </source>
</evidence>
<feature type="domain" description="GDPGP1-like C-terminal" evidence="13">
    <location>
        <begin position="203"/>
        <end position="321"/>
    </location>
</feature>
<evidence type="ECO:0000256" key="2">
    <source>
        <dbReference type="ARBA" id="ARBA00003049"/>
    </source>
</evidence>
<dbReference type="GO" id="GO:0005085">
    <property type="term" value="F:guanyl-nucleotide exchange factor activity"/>
    <property type="evidence" value="ECO:0007669"/>
    <property type="project" value="UniProtKB-KW"/>
</dbReference>
<dbReference type="GO" id="GO:0005737">
    <property type="term" value="C:cytoplasm"/>
    <property type="evidence" value="ECO:0007669"/>
    <property type="project" value="UniProtKB-SubCell"/>
</dbReference>